<sequence>MSEDEEEEDQGHSMDVDMGIPERRLGLKRVHSASEQQTSGKRQRVMVHRIASPPRDESVEGDRIEVDMTGYRRVLLPGRDEEVFGQVWATDRHVLVKDKNPGTIYVVVLDWSRESMLRLHKASANEHETLGTEQEILKKGFFIAMPEKNDFIVWRSKYGSGEEKDDYIKSWSMSKKDHSEEHLSVMDNIQSDLYGPVEDEYEGPGGIAIETLCDLKPVKGSKRAYILGVSNQSQRNLEGPAHNSKQLGRSLDKGGELQKRLLACSVKGNVVGLSKVDSSLTRHLDNQAELTNCARIGSIDNRYWTGAQLNVGSLEREPGNVDKVLGKGSGKDGDKDKGRTLNIDGNIKDIGQFGGPHEDGGDHECGITAMLNWTRPHKHVETEYFTIYDAGACWRLDQYCTIYFSGLHYHSGAAAIPKPTFNFETMIYTRITLILYPSAHEFEGDSQLALGLIPKDTHNGLLTLNKEMRNFG</sequence>
<proteinExistence type="predicted"/>
<evidence type="ECO:0000313" key="3">
    <source>
        <dbReference type="Proteomes" id="UP001163850"/>
    </source>
</evidence>
<feature type="compositionally biased region" description="Basic and acidic residues" evidence="1">
    <location>
        <begin position="10"/>
        <end position="25"/>
    </location>
</feature>
<reference evidence="2" key="1">
    <citation type="submission" date="2022-08" db="EMBL/GenBank/DDBJ databases">
        <authorList>
            <consortium name="DOE Joint Genome Institute"/>
            <person name="Min B."/>
            <person name="Riley R."/>
            <person name="Sierra-Patev S."/>
            <person name="Naranjo-Ortiz M."/>
            <person name="Looney B."/>
            <person name="Konkel Z."/>
            <person name="Slot J.C."/>
            <person name="Sakamoto Y."/>
            <person name="Steenwyk J.L."/>
            <person name="Rokas A."/>
            <person name="Carro J."/>
            <person name="Camarero S."/>
            <person name="Ferreira P."/>
            <person name="Molpeceres G."/>
            <person name="Ruiz-Duenas F.J."/>
            <person name="Serrano A."/>
            <person name="Henrissat B."/>
            <person name="Drula E."/>
            <person name="Hughes K.W."/>
            <person name="Mata J.L."/>
            <person name="Ishikawa N.K."/>
            <person name="Vargas-Isla R."/>
            <person name="Ushijima S."/>
            <person name="Smith C.A."/>
            <person name="Ahrendt S."/>
            <person name="Andreopoulos W."/>
            <person name="He G."/>
            <person name="Labutti K."/>
            <person name="Lipzen A."/>
            <person name="Ng V."/>
            <person name="Sandor L."/>
            <person name="Barry K."/>
            <person name="Martinez A.T."/>
            <person name="Xiao Y."/>
            <person name="Gibbons J.G."/>
            <person name="Terashima K."/>
            <person name="Hibbett D.S."/>
            <person name="Grigoriev I.V."/>
        </authorList>
    </citation>
    <scope>NUCLEOTIDE SEQUENCE</scope>
    <source>
        <strain evidence="2">TFB7829</strain>
    </source>
</reference>
<feature type="region of interest" description="Disordered" evidence="1">
    <location>
        <begin position="320"/>
        <end position="340"/>
    </location>
</feature>
<feature type="compositionally biased region" description="Basic and acidic residues" evidence="1">
    <location>
        <begin position="329"/>
        <end position="339"/>
    </location>
</feature>
<dbReference type="EMBL" id="MU802087">
    <property type="protein sequence ID" value="KAJ3981931.1"/>
    <property type="molecule type" value="Genomic_DNA"/>
</dbReference>
<gene>
    <name evidence="2" type="ORF">F5890DRAFT_1476573</name>
</gene>
<dbReference type="AlphaFoldDB" id="A0AA38PV72"/>
<evidence type="ECO:0000256" key="1">
    <source>
        <dbReference type="SAM" id="MobiDB-lite"/>
    </source>
</evidence>
<organism evidence="2 3">
    <name type="scientific">Lentinula detonsa</name>
    <dbReference type="NCBI Taxonomy" id="2804962"/>
    <lineage>
        <taxon>Eukaryota</taxon>
        <taxon>Fungi</taxon>
        <taxon>Dikarya</taxon>
        <taxon>Basidiomycota</taxon>
        <taxon>Agaricomycotina</taxon>
        <taxon>Agaricomycetes</taxon>
        <taxon>Agaricomycetidae</taxon>
        <taxon>Agaricales</taxon>
        <taxon>Marasmiineae</taxon>
        <taxon>Omphalotaceae</taxon>
        <taxon>Lentinula</taxon>
    </lineage>
</organism>
<evidence type="ECO:0000313" key="2">
    <source>
        <dbReference type="EMBL" id="KAJ3981931.1"/>
    </source>
</evidence>
<protein>
    <submittedName>
        <fullName evidence="2">Uncharacterized protein</fullName>
    </submittedName>
</protein>
<name>A0AA38PV72_9AGAR</name>
<accession>A0AA38PV72</accession>
<comment type="caution">
    <text evidence="2">The sequence shown here is derived from an EMBL/GenBank/DDBJ whole genome shotgun (WGS) entry which is preliminary data.</text>
</comment>
<dbReference type="Proteomes" id="UP001163850">
    <property type="component" value="Unassembled WGS sequence"/>
</dbReference>
<feature type="region of interest" description="Disordered" evidence="1">
    <location>
        <begin position="1"/>
        <end position="60"/>
    </location>
</feature>